<dbReference type="SUPFAM" id="SSF53448">
    <property type="entry name" value="Nucleotide-diphospho-sugar transferases"/>
    <property type="match status" value="1"/>
</dbReference>
<keyword evidence="3" id="KW-0808">Transferase</keyword>
<dbReference type="InterPro" id="IPR050834">
    <property type="entry name" value="Glycosyltransf_2"/>
</dbReference>
<evidence type="ECO:0000313" key="4">
    <source>
        <dbReference type="Proteomes" id="UP000574931"/>
    </source>
</evidence>
<dbReference type="CDD" id="cd00761">
    <property type="entry name" value="Glyco_tranf_GTA_type"/>
    <property type="match status" value="1"/>
</dbReference>
<proteinExistence type="predicted"/>
<dbReference type="PANTHER" id="PTHR43685:SF2">
    <property type="entry name" value="GLYCOSYLTRANSFERASE 2-LIKE DOMAIN-CONTAINING PROTEIN"/>
    <property type="match status" value="1"/>
</dbReference>
<dbReference type="Gene3D" id="3.90.550.10">
    <property type="entry name" value="Spore Coat Polysaccharide Biosynthesis Protein SpsA, Chain A"/>
    <property type="match status" value="1"/>
</dbReference>
<dbReference type="InterPro" id="IPR029044">
    <property type="entry name" value="Nucleotide-diphossugar_trans"/>
</dbReference>
<name>A0A849KFF7_9HYPH</name>
<organism evidence="3 4">
    <name type="scientific">Ochrobactrum soli</name>
    <dbReference type="NCBI Taxonomy" id="2448455"/>
    <lineage>
        <taxon>Bacteria</taxon>
        <taxon>Pseudomonadati</taxon>
        <taxon>Pseudomonadota</taxon>
        <taxon>Alphaproteobacteria</taxon>
        <taxon>Hyphomicrobiales</taxon>
        <taxon>Brucellaceae</taxon>
        <taxon>Brucella/Ochrobactrum group</taxon>
        <taxon>Ochrobactrum</taxon>
    </lineage>
</organism>
<accession>A0A849KFF7</accession>
<comment type="caution">
    <text evidence="3">The sequence shown here is derived from an EMBL/GenBank/DDBJ whole genome shotgun (WGS) entry which is preliminary data.</text>
</comment>
<feature type="domain" description="Glycosyltransferase 2-like" evidence="2">
    <location>
        <begin position="8"/>
        <end position="133"/>
    </location>
</feature>
<evidence type="ECO:0000259" key="2">
    <source>
        <dbReference type="Pfam" id="PF00535"/>
    </source>
</evidence>
<gene>
    <name evidence="3" type="ORF">HKX02_08100</name>
</gene>
<feature type="coiled-coil region" evidence="1">
    <location>
        <begin position="326"/>
        <end position="353"/>
    </location>
</feature>
<evidence type="ECO:0000313" key="3">
    <source>
        <dbReference type="EMBL" id="NNU60221.1"/>
    </source>
</evidence>
<dbReference type="Proteomes" id="UP000574931">
    <property type="component" value="Unassembled WGS sequence"/>
</dbReference>
<dbReference type="Pfam" id="PF00535">
    <property type="entry name" value="Glycos_transf_2"/>
    <property type="match status" value="1"/>
</dbReference>
<dbReference type="PANTHER" id="PTHR43685">
    <property type="entry name" value="GLYCOSYLTRANSFERASE"/>
    <property type="match status" value="1"/>
</dbReference>
<dbReference type="GO" id="GO:0016740">
    <property type="term" value="F:transferase activity"/>
    <property type="evidence" value="ECO:0007669"/>
    <property type="project" value="UniProtKB-KW"/>
</dbReference>
<keyword evidence="4" id="KW-1185">Reference proteome</keyword>
<sequence length="371" mass="42010">MVSGPLFSILMPTHSRVDVIQYAIQSILNQSVNDFELLVVGDGCAPGTAEVVHALHDPRIRFFDLPKAPHFGYANRNIALRQSRGRFIAFMADDDLVLPDHLAILRDGLESGSALAYTQAVWVSTDGVAAPFLTNLELQDELEIFMNQWNSIPASCFAYRADIFPKRDAWPEDVASAADWKLWHAIIKAAPDNPLVYCRIPTVLHFSAKWKQSRNSLMPQLATFLDIADHAAWWPMSLRAQIPSATSEQTIYAALLENPSWAAAFRRDVTDLIGRIAWDDISNLRPELKRNTIRSEQLSQLNAQITDMHEASIALRTEIELRSQEVEFKSALLADLERKLKQHESEIEQLRNSTSWKITQPLRNIVSFIRK</sequence>
<dbReference type="RefSeq" id="WP_171317785.1">
    <property type="nucleotide sequence ID" value="NZ_JABFCY010000004.1"/>
</dbReference>
<protein>
    <submittedName>
        <fullName evidence="3">Glycosyltransferase</fullName>
    </submittedName>
</protein>
<dbReference type="EMBL" id="JABFCY010000004">
    <property type="protein sequence ID" value="NNU60221.1"/>
    <property type="molecule type" value="Genomic_DNA"/>
</dbReference>
<keyword evidence="1" id="KW-0175">Coiled coil</keyword>
<dbReference type="InterPro" id="IPR001173">
    <property type="entry name" value="Glyco_trans_2-like"/>
</dbReference>
<dbReference type="AlphaFoldDB" id="A0A849KFF7"/>
<evidence type="ECO:0000256" key="1">
    <source>
        <dbReference type="SAM" id="Coils"/>
    </source>
</evidence>
<reference evidence="3 4" key="1">
    <citation type="submission" date="2020-05" db="EMBL/GenBank/DDBJ databases">
        <title>Draft Genome Sequence of Ochrobactrum soli Isolated from Stable Fly Gut.</title>
        <authorList>
            <person name="Pileggi M.T."/>
            <person name="Vazhakkala L.J."/>
            <person name="Wong C.N."/>
        </authorList>
    </citation>
    <scope>NUCLEOTIDE SEQUENCE [LARGE SCALE GENOMIC DNA]</scope>
    <source>
        <strain evidence="3 4">MTP-C0764</strain>
    </source>
</reference>